<organism evidence="4">
    <name type="scientific">Candidatus Caldatribacterium saccharofermentans</name>
    <dbReference type="NCBI Taxonomy" id="1454753"/>
    <lineage>
        <taxon>Bacteria</taxon>
        <taxon>Pseudomonadati</taxon>
        <taxon>Atribacterota</taxon>
        <taxon>Atribacteria</taxon>
        <taxon>Atribacterales</taxon>
        <taxon>Candidatus Caldatribacteriaceae</taxon>
        <taxon>Candidatus Caldatribacterium</taxon>
    </lineage>
</organism>
<dbReference type="Pfam" id="PF21452">
    <property type="entry name" value="Cmr1_like_C"/>
    <property type="match status" value="1"/>
</dbReference>
<dbReference type="InterPro" id="IPR007522">
    <property type="entry name" value="CRISPR-assoc_prot_TM1795"/>
</dbReference>
<dbReference type="InterPro" id="IPR005537">
    <property type="entry name" value="RAMP_III_fam"/>
</dbReference>
<evidence type="ECO:0000259" key="3">
    <source>
        <dbReference type="Pfam" id="PF21452"/>
    </source>
</evidence>
<gene>
    <name evidence="4" type="primary">cmr1</name>
    <name evidence="4" type="ORF">ENW11_09240</name>
</gene>
<dbReference type="InterPro" id="IPR049498">
    <property type="entry name" value="Cmr1-like_C"/>
</dbReference>
<feature type="domain" description="CRISPR type III-associated protein" evidence="2">
    <location>
        <begin position="7"/>
        <end position="168"/>
    </location>
</feature>
<dbReference type="EMBL" id="DTIY01000075">
    <property type="protein sequence ID" value="HGY39975.1"/>
    <property type="molecule type" value="Genomic_DNA"/>
</dbReference>
<dbReference type="AlphaFoldDB" id="A0A7V4THI9"/>
<sequence length="349" mass="39119">MFELQLTCKVVTPLFMYGSGNAPELRPSAFKGMIRFWWRALKADPDARRLRKEEAEIFGGVGEGEGKSKVCLHISAKNVVVKKDLRSACRLSWNFDQNERTVSGPHEGIAYLLYSVVTGKEYVDAGSSFAITLSSRDRSALEQATTALWAALYLGGFGLRSRRGGGNIQVVELRKPEELTGIPDFRLSGGDPFQWLCQNLRMAREKLGAQGATAAKYSHLSGCEFLVSKNSCRCWFEALNEVGKLYKSFRERHRDKFFESAIFGLPVVHRSGVVKPENQNYGRRASPLVFKVLEVPGKGFFWMALRFSGVFLPDGGRVKMGDWKGTVKWQMLDDFWKELGRHGLGSSVP</sequence>
<dbReference type="Pfam" id="PF03787">
    <property type="entry name" value="RAMPs"/>
    <property type="match status" value="1"/>
</dbReference>
<keyword evidence="1" id="KW-0051">Antiviral defense</keyword>
<feature type="domain" description="Cmr1-like C-terminal" evidence="3">
    <location>
        <begin position="236"/>
        <end position="325"/>
    </location>
</feature>
<protein>
    <submittedName>
        <fullName evidence="4">Type III-B CRISPR module RAMP protein Cmr1</fullName>
    </submittedName>
</protein>
<proteinExistence type="predicted"/>
<evidence type="ECO:0000313" key="4">
    <source>
        <dbReference type="EMBL" id="HGY39975.1"/>
    </source>
</evidence>
<dbReference type="GO" id="GO:0051607">
    <property type="term" value="P:defense response to virus"/>
    <property type="evidence" value="ECO:0007669"/>
    <property type="project" value="UniProtKB-KW"/>
</dbReference>
<accession>A0A7V4THI9</accession>
<evidence type="ECO:0000259" key="2">
    <source>
        <dbReference type="Pfam" id="PF03787"/>
    </source>
</evidence>
<dbReference type="NCBIfam" id="TIGR01894">
    <property type="entry name" value="cas_TM1795_cmr1"/>
    <property type="match status" value="1"/>
</dbReference>
<name>A0A7V4THI9_9BACT</name>
<reference evidence="4" key="1">
    <citation type="journal article" date="2020" name="mSystems">
        <title>Genome- and Community-Level Interaction Insights into Carbon Utilization and Element Cycling Functions of Hydrothermarchaeota in Hydrothermal Sediment.</title>
        <authorList>
            <person name="Zhou Z."/>
            <person name="Liu Y."/>
            <person name="Xu W."/>
            <person name="Pan J."/>
            <person name="Luo Z.H."/>
            <person name="Li M."/>
        </authorList>
    </citation>
    <scope>NUCLEOTIDE SEQUENCE [LARGE SCALE GENOMIC DNA]</scope>
    <source>
        <strain evidence="4">SpSt-82</strain>
    </source>
</reference>
<evidence type="ECO:0000256" key="1">
    <source>
        <dbReference type="ARBA" id="ARBA00023118"/>
    </source>
</evidence>
<comment type="caution">
    <text evidence="4">The sequence shown here is derived from an EMBL/GenBank/DDBJ whole genome shotgun (WGS) entry which is preliminary data.</text>
</comment>